<evidence type="ECO:0000259" key="2">
    <source>
        <dbReference type="PROSITE" id="PS50109"/>
    </source>
</evidence>
<dbReference type="Pfam" id="PF13589">
    <property type="entry name" value="HATPase_c_3"/>
    <property type="match status" value="1"/>
</dbReference>
<dbReference type="SUPFAM" id="SSF55874">
    <property type="entry name" value="ATPase domain of HSP90 chaperone/DNA topoisomerase II/histidine kinase"/>
    <property type="match status" value="2"/>
</dbReference>
<proteinExistence type="predicted"/>
<protein>
    <submittedName>
        <fullName evidence="3">ATP-binding protein</fullName>
    </submittedName>
</protein>
<keyword evidence="3" id="KW-0067">ATP-binding</keyword>
<keyword evidence="1" id="KW-0597">Phosphoprotein</keyword>
<dbReference type="Proteomes" id="UP000475079">
    <property type="component" value="Unassembled WGS sequence"/>
</dbReference>
<feature type="domain" description="Histidine kinase" evidence="2">
    <location>
        <begin position="792"/>
        <end position="999"/>
    </location>
</feature>
<evidence type="ECO:0000313" key="4">
    <source>
        <dbReference type="Proteomes" id="UP000475079"/>
    </source>
</evidence>
<dbReference type="Gene3D" id="3.30.565.10">
    <property type="entry name" value="Histidine kinase-like ATPase, C-terminal domain"/>
    <property type="match status" value="2"/>
</dbReference>
<dbReference type="InterPro" id="IPR003594">
    <property type="entry name" value="HATPase_dom"/>
</dbReference>
<organism evidence="3 4">
    <name type="scientific">Citrobacter telavivensis</name>
    <dbReference type="NCBI Taxonomy" id="2653932"/>
    <lineage>
        <taxon>Bacteria</taxon>
        <taxon>Pseudomonadati</taxon>
        <taxon>Pseudomonadota</taxon>
        <taxon>Gammaproteobacteria</taxon>
        <taxon>Enterobacterales</taxon>
        <taxon>Enterobacteriaceae</taxon>
        <taxon>Citrobacter</taxon>
    </lineage>
</organism>
<dbReference type="InterPro" id="IPR005467">
    <property type="entry name" value="His_kinase_dom"/>
</dbReference>
<accession>A0A6L5EAR4</accession>
<evidence type="ECO:0000313" key="3">
    <source>
        <dbReference type="EMBL" id="MPQ51680.1"/>
    </source>
</evidence>
<gene>
    <name evidence="3" type="ORF">GBB84_12275</name>
</gene>
<dbReference type="InterPro" id="IPR036890">
    <property type="entry name" value="HATPase_C_sf"/>
</dbReference>
<dbReference type="AlphaFoldDB" id="A0A6L5EAR4"/>
<sequence length="1000" mass="115562">MMRLQREIIMANFKTRARTLDLLGRQQIAGIPTAINELLKNAHDAYADHVDIDYFRRKSLFIIRDDGVGMSRTDFENRWLTLGTESKVQHTNASLPPVDESKKFRHQMGEKGIGRLAIASIGKQVLIITKAKNTNEITAAFINWQIFELPGLNLDDIVVPTKTFQQIPDVDQVNSMKSELLDSVDILFSKDSLSEEKYLEIKETITSFSICPKTLSKKLIRFSAFDSNDSGGTIFIISPVDEILNSDIDGDGNDKEATKIEKMLMGFHNTMTISHPEPLLDIVFRDYRSNDDTYIDIIDKEHFFTSEDFEQADHHFHGFFDEYGQFKGNIRIYHDKNFEHIVNWTGNNLNLTSCGPFEINLAYVQGDRRHSIMANEDYARVTSKSDKFGGLYIYKDNIRILPYGDSDYDYLEIEKRRSKHAGSAFFSYRRMFGVISLSQNENFRLKEKAGREGFIEDQAYKHLRDILKNFFIQLAADFFRDDVKAGPKAEIWATKRNELLSSHKALEKREKQAKLKKAKFESALGYFFEHHSNGLIEQDVNNILTESEHKFHSVYSIKDPDIASQKIIDVESQTREEINAYKRSIIVPTPRGFLIRGELKEDYNTYLTTLQELEGTCFQPAIEKIDQLVDKAINDYQIKISKRKRLEQAVDFISVEARKVNAEKRKSTEQVVLDINKRVKELTSDLMIDLDNQIRIVKDKFKHISIESESDIDLVAKRNELAAEITNVSERNTNILDTIIRQLEGVYWEKDEDNNYITSELITEVLGEEVDALREKIHADVELSQLGLAVSIIHHEFNSTVRSIRTSLKDLKAWSDVNEDLEGVYKNIKINFEHLDGYLNLFTPLNRRLQRKREEIKLLEIKSFLIDLFKNRMDRHNISFKHTKGYSKGKLYGFRSSFYPVFVNVIDNAIYWLNESNSSDKTIRLHADDNGNVYISNNGPIVDYRDKDRIFSLGFSRKYNGRGMGLHISNEVLESIGYKLTLDEPREGSTVTFKISMVEK</sequence>
<dbReference type="Pfam" id="PF02518">
    <property type="entry name" value="HATPase_c"/>
    <property type="match status" value="1"/>
</dbReference>
<evidence type="ECO:0000256" key="1">
    <source>
        <dbReference type="ARBA" id="ARBA00022553"/>
    </source>
</evidence>
<comment type="caution">
    <text evidence="3">The sequence shown here is derived from an EMBL/GenBank/DDBJ whole genome shotgun (WGS) entry which is preliminary data.</text>
</comment>
<dbReference type="InterPro" id="IPR043836">
    <property type="entry name" value="DHp"/>
</dbReference>
<keyword evidence="3" id="KW-0547">Nucleotide-binding</keyword>
<name>A0A6L5EAR4_9ENTR</name>
<dbReference type="PROSITE" id="PS50109">
    <property type="entry name" value="HIS_KIN"/>
    <property type="match status" value="1"/>
</dbReference>
<dbReference type="Pfam" id="PF19191">
    <property type="entry name" value="HEF_HK"/>
    <property type="match status" value="1"/>
</dbReference>
<dbReference type="EMBL" id="WHIY01000007">
    <property type="protein sequence ID" value="MPQ51680.1"/>
    <property type="molecule type" value="Genomic_DNA"/>
</dbReference>
<dbReference type="GO" id="GO:0005524">
    <property type="term" value="F:ATP binding"/>
    <property type="evidence" value="ECO:0007669"/>
    <property type="project" value="UniProtKB-KW"/>
</dbReference>
<dbReference type="SMART" id="SM00387">
    <property type="entry name" value="HATPase_c"/>
    <property type="match status" value="1"/>
</dbReference>
<keyword evidence="4" id="KW-1185">Reference proteome</keyword>
<reference evidence="3 4" key="1">
    <citation type="submission" date="2019-10" db="EMBL/GenBank/DDBJ databases">
        <title>Characterization of a new Citrobacter species.</title>
        <authorList>
            <person name="Goncalves Ribeiro T."/>
            <person name="Izdebski R."/>
            <person name="Urbanowicz P."/>
            <person name="Carmeli Y."/>
            <person name="Gniadkowski M."/>
            <person name="Peixe L."/>
        </authorList>
    </citation>
    <scope>NUCLEOTIDE SEQUENCE [LARGE SCALE GENOMIC DNA]</scope>
    <source>
        <strain evidence="3 4">NMI7905_11</strain>
    </source>
</reference>